<keyword evidence="1" id="KW-0472">Membrane</keyword>
<dbReference type="RefSeq" id="WP_207341069.1">
    <property type="nucleotide sequence ID" value="NZ_CP074405.1"/>
</dbReference>
<feature type="transmembrane region" description="Helical" evidence="1">
    <location>
        <begin position="122"/>
        <end position="144"/>
    </location>
</feature>
<accession>A0ABX8D5Q6</accession>
<dbReference type="InterPro" id="IPR032816">
    <property type="entry name" value="VTT_dom"/>
</dbReference>
<keyword evidence="1" id="KW-1133">Transmembrane helix</keyword>
<evidence type="ECO:0000259" key="2">
    <source>
        <dbReference type="Pfam" id="PF09335"/>
    </source>
</evidence>
<sequence>MTSTEVLAEYGLDGMPVAVALVCLFGIVMARSHLTYWAGRGVERGARFEGERRHGPRWWQRTVERTARVASTPSARRGVALVHRWGWIAVTLAYVTVGVQTAVFVGAGVLRMPYLRFTLASIPGAVMWAIIWGTVGIGAVWGALSLAAGSPWGVAALALVVLAVARAVVVGRRRRAEPHLATAPEIAQTERAAVPEHH</sequence>
<keyword evidence="1" id="KW-0812">Transmembrane</keyword>
<feature type="domain" description="VTT" evidence="2">
    <location>
        <begin position="17"/>
        <end position="136"/>
    </location>
</feature>
<dbReference type="EMBL" id="CP074405">
    <property type="protein sequence ID" value="QVI61077.1"/>
    <property type="molecule type" value="Genomic_DNA"/>
</dbReference>
<reference evidence="3 4" key="1">
    <citation type="submission" date="2021-05" db="EMBL/GenBank/DDBJ databases">
        <title>Novel species in genus Cellulomonas.</title>
        <authorList>
            <person name="Zhang G."/>
        </authorList>
    </citation>
    <scope>NUCLEOTIDE SEQUENCE [LARGE SCALE GENOMIC DNA]</scope>
    <source>
        <strain evidence="4">zg-ZUI222</strain>
    </source>
</reference>
<protein>
    <submittedName>
        <fullName evidence="3">VTT domain-containing protein</fullName>
    </submittedName>
</protein>
<gene>
    <name evidence="3" type="ORF">KG103_11160</name>
</gene>
<feature type="transmembrane region" description="Helical" evidence="1">
    <location>
        <begin position="12"/>
        <end position="30"/>
    </location>
</feature>
<evidence type="ECO:0000256" key="1">
    <source>
        <dbReference type="SAM" id="Phobius"/>
    </source>
</evidence>
<name>A0ABX8D5Q6_9CELL</name>
<feature type="transmembrane region" description="Helical" evidence="1">
    <location>
        <begin position="85"/>
        <end position="110"/>
    </location>
</feature>
<keyword evidence="4" id="KW-1185">Reference proteome</keyword>
<evidence type="ECO:0000313" key="4">
    <source>
        <dbReference type="Proteomes" id="UP000677804"/>
    </source>
</evidence>
<organism evidence="3 4">
    <name type="scientific">Cellulomonas wangleii</name>
    <dbReference type="NCBI Taxonomy" id="2816956"/>
    <lineage>
        <taxon>Bacteria</taxon>
        <taxon>Bacillati</taxon>
        <taxon>Actinomycetota</taxon>
        <taxon>Actinomycetes</taxon>
        <taxon>Micrococcales</taxon>
        <taxon>Cellulomonadaceae</taxon>
        <taxon>Cellulomonas</taxon>
    </lineage>
</organism>
<proteinExistence type="predicted"/>
<dbReference type="Proteomes" id="UP000677804">
    <property type="component" value="Chromosome"/>
</dbReference>
<dbReference type="Pfam" id="PF09335">
    <property type="entry name" value="VTT_dom"/>
    <property type="match status" value="1"/>
</dbReference>
<feature type="transmembrane region" description="Helical" evidence="1">
    <location>
        <begin position="150"/>
        <end position="169"/>
    </location>
</feature>
<evidence type="ECO:0000313" key="3">
    <source>
        <dbReference type="EMBL" id="QVI61077.1"/>
    </source>
</evidence>